<accession>A0A2N5VPN6</accession>
<feature type="compositionally biased region" description="Low complexity" evidence="1">
    <location>
        <begin position="264"/>
        <end position="276"/>
    </location>
</feature>
<sequence>MSSPSTSAQTPKVSHPMFVVGPWDIIEVGANTLQDLQLYGQFSYVSSIPAQVPPHGEINAVVDVAGYGSRNNALIAGNLYILFGCLVQSSTSGQFHCFFEQQMNMCLGSSTPFLPRAGGPNPLFGKTAVFGYGVVDSTNKVTVPSARDTVSKNLCVTLTHTDYHTLVSFKTIYTIPGNQLLQGTFRGFYIGREVVLAGFISGFDEDKAAWEVQVILVSLSSGARATNNNNNTRLIESLQPKRPNLKRFGVGSAPAPSSLMNQTPSTPSLSNPSSGPATTPTSVPAVRLNSPSVVPPPIPLHFRQSPSVEHPEDGEISDDENDDHFTNTFKPGTQRSLAGKTGTQRTVAGTSSAPDISAGHQPYNGCHPDMPTSTGHQHPIQALALALEPARYNSRALFLMPQTSRSTTRSQVEAVFRRRNLGNRPNRAPRGTPPVPPAPQRRSAPRTPITLESLLPEQRTASPNAAVNTESELIRKFGRELPSNIGNMVDPCSPCGALHWKLE</sequence>
<organism evidence="2 3">
    <name type="scientific">Puccinia coronata f. sp. avenae</name>
    <dbReference type="NCBI Taxonomy" id="200324"/>
    <lineage>
        <taxon>Eukaryota</taxon>
        <taxon>Fungi</taxon>
        <taxon>Dikarya</taxon>
        <taxon>Basidiomycota</taxon>
        <taxon>Pucciniomycotina</taxon>
        <taxon>Pucciniomycetes</taxon>
        <taxon>Pucciniales</taxon>
        <taxon>Pucciniaceae</taxon>
        <taxon>Puccinia</taxon>
    </lineage>
</organism>
<evidence type="ECO:0000256" key="1">
    <source>
        <dbReference type="SAM" id="MobiDB-lite"/>
    </source>
</evidence>
<gene>
    <name evidence="2" type="ORF">PCASD_00783</name>
</gene>
<evidence type="ECO:0000313" key="2">
    <source>
        <dbReference type="EMBL" id="PLW51959.1"/>
    </source>
</evidence>
<feature type="region of interest" description="Disordered" evidence="1">
    <location>
        <begin position="226"/>
        <end position="359"/>
    </location>
</feature>
<evidence type="ECO:0000313" key="3">
    <source>
        <dbReference type="Proteomes" id="UP000235392"/>
    </source>
</evidence>
<protein>
    <submittedName>
        <fullName evidence="2">Uncharacterized protein</fullName>
    </submittedName>
</protein>
<dbReference type="Proteomes" id="UP000235392">
    <property type="component" value="Unassembled WGS sequence"/>
</dbReference>
<name>A0A2N5VPN6_9BASI</name>
<dbReference type="EMBL" id="PGCI01000003">
    <property type="protein sequence ID" value="PLW51959.1"/>
    <property type="molecule type" value="Genomic_DNA"/>
</dbReference>
<feature type="compositionally biased region" description="Polar residues" evidence="1">
    <location>
        <begin position="326"/>
        <end position="354"/>
    </location>
</feature>
<feature type="region of interest" description="Disordered" evidence="1">
    <location>
        <begin position="419"/>
        <end position="445"/>
    </location>
</feature>
<proteinExistence type="predicted"/>
<feature type="compositionally biased region" description="Acidic residues" evidence="1">
    <location>
        <begin position="312"/>
        <end position="322"/>
    </location>
</feature>
<comment type="caution">
    <text evidence="2">The sequence shown here is derived from an EMBL/GenBank/DDBJ whole genome shotgun (WGS) entry which is preliminary data.</text>
</comment>
<dbReference type="AlphaFoldDB" id="A0A2N5VPN6"/>
<reference evidence="2 3" key="1">
    <citation type="submission" date="2017-11" db="EMBL/GenBank/DDBJ databases">
        <title>De novo assembly and phasing of dikaryotic genomes from two isolates of Puccinia coronata f. sp. avenae, the causal agent of oat crown rust.</title>
        <authorList>
            <person name="Miller M.E."/>
            <person name="Zhang Y."/>
            <person name="Omidvar V."/>
            <person name="Sperschneider J."/>
            <person name="Schwessinger B."/>
            <person name="Raley C."/>
            <person name="Palmer J.M."/>
            <person name="Garnica D."/>
            <person name="Upadhyaya N."/>
            <person name="Rathjen J."/>
            <person name="Taylor J.M."/>
            <person name="Park R.F."/>
            <person name="Dodds P.N."/>
            <person name="Hirsch C.D."/>
            <person name="Kianian S.F."/>
            <person name="Figueroa M."/>
        </authorList>
    </citation>
    <scope>NUCLEOTIDE SEQUENCE [LARGE SCALE GENOMIC DNA]</scope>
    <source>
        <strain evidence="2">12SD80</strain>
    </source>
</reference>